<dbReference type="SUPFAM" id="SSF46894">
    <property type="entry name" value="C-terminal effector domain of the bipartite response regulators"/>
    <property type="match status" value="1"/>
</dbReference>
<comment type="caution">
    <text evidence="3">The sequence shown here is derived from an EMBL/GenBank/DDBJ whole genome shotgun (WGS) entry which is preliminary data.</text>
</comment>
<name>D9PNM1_9ZZZZ</name>
<proteinExistence type="predicted"/>
<dbReference type="GO" id="GO:0000160">
    <property type="term" value="P:phosphorelay signal transduction system"/>
    <property type="evidence" value="ECO:0007669"/>
    <property type="project" value="InterPro"/>
</dbReference>
<organism evidence="3">
    <name type="scientific">sediment metagenome</name>
    <dbReference type="NCBI Taxonomy" id="749907"/>
    <lineage>
        <taxon>unclassified sequences</taxon>
        <taxon>metagenomes</taxon>
        <taxon>ecological metagenomes</taxon>
    </lineage>
</organism>
<accession>D9PNM1</accession>
<dbReference type="InterPro" id="IPR001867">
    <property type="entry name" value="OmpR/PhoB-type_DNA-bd"/>
</dbReference>
<dbReference type="AlphaFoldDB" id="D9PNM1"/>
<dbReference type="InterPro" id="IPR016032">
    <property type="entry name" value="Sig_transdc_resp-reg_C-effctor"/>
</dbReference>
<gene>
    <name evidence="3" type="ORF">LDC_3154</name>
</gene>
<reference evidence="3" key="1">
    <citation type="submission" date="2010-07" db="EMBL/GenBank/DDBJ databases">
        <authorList>
            <consortium name="CONSOLIDER consortium CSD2007-00005"/>
            <person name="Guazzaroni M.-E."/>
            <person name="Richter M."/>
            <person name="Garcia-Salamanca A."/>
            <person name="Yarza P."/>
            <person name="Ferrer M."/>
        </authorList>
    </citation>
    <scope>NUCLEOTIDE SEQUENCE</scope>
</reference>
<keyword evidence="1" id="KW-0238">DNA-binding</keyword>
<dbReference type="Gene3D" id="1.10.10.10">
    <property type="entry name" value="Winged helix-like DNA-binding domain superfamily/Winged helix DNA-binding domain"/>
    <property type="match status" value="1"/>
</dbReference>
<evidence type="ECO:0000256" key="1">
    <source>
        <dbReference type="ARBA" id="ARBA00023125"/>
    </source>
</evidence>
<feature type="domain" description="OmpR/PhoB-type" evidence="2">
    <location>
        <begin position="325"/>
        <end position="426"/>
    </location>
</feature>
<dbReference type="GO" id="GO:0003677">
    <property type="term" value="F:DNA binding"/>
    <property type="evidence" value="ECO:0007669"/>
    <property type="project" value="UniProtKB-KW"/>
</dbReference>
<reference evidence="3" key="2">
    <citation type="journal article" date="2011" name="Microb. Ecol.">
        <title>Taxonomic and Functional Metagenomic Profiling of the Microbial Community in the Anoxic Sediment of a Sub-saline Shallow Lake (Laguna de Carrizo, Central Spain).</title>
        <authorList>
            <person name="Ferrer M."/>
            <person name="Guazzaroni M.E."/>
            <person name="Richter M."/>
            <person name="Garcia-Salamanca A."/>
            <person name="Yarza P."/>
            <person name="Suarez-Suarez A."/>
            <person name="Solano J."/>
            <person name="Alcaide M."/>
            <person name="van Dillewijn P."/>
            <person name="Molina-Henares M.A."/>
            <person name="Lopez-Cortes N."/>
            <person name="Al-Ramahi Y."/>
            <person name="Guerrero C."/>
            <person name="Acosta A."/>
            <person name="de Eugenio L.I."/>
            <person name="Martinez V."/>
            <person name="Marques S."/>
            <person name="Rojo F."/>
            <person name="Santero E."/>
            <person name="Genilloud O."/>
            <person name="Perez-Perez J."/>
            <person name="Rossello-Mora R."/>
            <person name="Ramos J.L."/>
        </authorList>
    </citation>
    <scope>NUCLEOTIDE SEQUENCE</scope>
</reference>
<dbReference type="InterPro" id="IPR036388">
    <property type="entry name" value="WH-like_DNA-bd_sf"/>
</dbReference>
<sequence length="427" mass="49028">MITYPEATYPITFRSGDAKRLGSHLKNHDSVVMIGMKRVGINNFLRFFLHHPGVPKTYIDNGTPHVFIPVDLNDLVEREIFPFWTLLLKRSVDVVERLNLPEKEKQAARKLFSESIQLKDLFLTIDSVQKVLNIIIDGNFYPTIFLIRFDRLELAFTQEFFHNLQGLKDATHRHMSYVFTSYRPLYELAPRVFTKASLAAFSQDMYLAPAATKDLLVVLNMLLTRYHITIPDPVKNILIEQSGGHVQYLHVSLLRVQEHPELIKNPDQLLLHLQTSDDVALQSEELFESLTPKEQAALRAYRQRQEPVISGTYLTDIGMITTGGTKQDIFSPLFAQYLHKIQSHKNGSASDFTKKEHVLFTFLKTHENQLCERDAIISAVWPEYEEAGVSDWAIDRLVARVRAKLKAQHSPFEIVTVITRGYKLVGK</sequence>
<dbReference type="EMBL" id="ADZX01000978">
    <property type="protein sequence ID" value="EFK94848.1"/>
    <property type="molecule type" value="Genomic_DNA"/>
</dbReference>
<evidence type="ECO:0000313" key="3">
    <source>
        <dbReference type="EMBL" id="EFK94848.1"/>
    </source>
</evidence>
<dbReference type="GO" id="GO:0006355">
    <property type="term" value="P:regulation of DNA-templated transcription"/>
    <property type="evidence" value="ECO:0007669"/>
    <property type="project" value="InterPro"/>
</dbReference>
<dbReference type="PROSITE" id="PS51755">
    <property type="entry name" value="OMPR_PHOB"/>
    <property type="match status" value="1"/>
</dbReference>
<protein>
    <submittedName>
        <fullName evidence="3">Protein containing Signal transduction response regulator, C-terminal domain</fullName>
    </submittedName>
</protein>
<dbReference type="Pfam" id="PF00486">
    <property type="entry name" value="Trans_reg_C"/>
    <property type="match status" value="1"/>
</dbReference>
<evidence type="ECO:0000259" key="2">
    <source>
        <dbReference type="PROSITE" id="PS51755"/>
    </source>
</evidence>
<dbReference type="SMART" id="SM00862">
    <property type="entry name" value="Trans_reg_C"/>
    <property type="match status" value="1"/>
</dbReference>